<evidence type="ECO:0000259" key="2">
    <source>
        <dbReference type="PROSITE" id="PS51228"/>
    </source>
</evidence>
<dbReference type="GeneTree" id="ENSGT00940000161184"/>
<keyword evidence="1" id="KW-0446">Lipid-binding</keyword>
<evidence type="ECO:0000313" key="3">
    <source>
        <dbReference type="Ensembl" id="ENSECRP00000021006.1"/>
    </source>
</evidence>
<dbReference type="InterPro" id="IPR000582">
    <property type="entry name" value="Acyl-CoA-binding_protein"/>
</dbReference>
<dbReference type="Gene3D" id="1.20.80.10">
    <property type="match status" value="1"/>
</dbReference>
<sequence length="88" mass="9995">MTLQAEFEQVAEDVKKVKTRPEDGELLELYGLYKQATVGDINTEKPGMLDMKGKAKWEAWESKKGMSKEDAMKAYIAYAKEIISKYGL</sequence>
<name>A0A8C4XCK4_ERPCA</name>
<dbReference type="PRINTS" id="PR00689">
    <property type="entry name" value="ACOABINDINGP"/>
</dbReference>
<dbReference type="InterPro" id="IPR014352">
    <property type="entry name" value="FERM/acyl-CoA-bd_prot_sf"/>
</dbReference>
<dbReference type="AlphaFoldDB" id="A0A8C4XCK4"/>
<dbReference type="GO" id="GO:0006631">
    <property type="term" value="P:fatty acid metabolic process"/>
    <property type="evidence" value="ECO:0007669"/>
    <property type="project" value="TreeGrafter"/>
</dbReference>
<organism evidence="3 4">
    <name type="scientific">Erpetoichthys calabaricus</name>
    <name type="common">Rope fish</name>
    <name type="synonym">Calamoichthys calabaricus</name>
    <dbReference type="NCBI Taxonomy" id="27687"/>
    <lineage>
        <taxon>Eukaryota</taxon>
        <taxon>Metazoa</taxon>
        <taxon>Chordata</taxon>
        <taxon>Craniata</taxon>
        <taxon>Vertebrata</taxon>
        <taxon>Euteleostomi</taxon>
        <taxon>Actinopterygii</taxon>
        <taxon>Polypteriformes</taxon>
        <taxon>Polypteridae</taxon>
        <taxon>Erpetoichthys</taxon>
    </lineage>
</organism>
<dbReference type="SUPFAM" id="SSF47027">
    <property type="entry name" value="Acyl-CoA binding protein"/>
    <property type="match status" value="1"/>
</dbReference>
<dbReference type="Ensembl" id="ENSECRT00000021461.1">
    <property type="protein sequence ID" value="ENSECRP00000021006.1"/>
    <property type="gene ID" value="ENSECRG00000014146.1"/>
</dbReference>
<dbReference type="Pfam" id="PF00887">
    <property type="entry name" value="ACBP"/>
    <property type="match status" value="1"/>
</dbReference>
<accession>A0A8C4XCK4</accession>
<dbReference type="RefSeq" id="XP_028672962.1">
    <property type="nucleotide sequence ID" value="XM_028817129.2"/>
</dbReference>
<dbReference type="CTD" id="414149"/>
<dbReference type="FunFam" id="1.20.80.10:FF:000010">
    <property type="entry name" value="Acyl-CoA-binding domain-containing protein 5"/>
    <property type="match status" value="1"/>
</dbReference>
<gene>
    <name evidence="3" type="primary">ACBD7</name>
    <name evidence="3" type="synonym">acbd7</name>
</gene>
<dbReference type="GeneID" id="114663413"/>
<feature type="domain" description="ACB" evidence="2">
    <location>
        <begin position="3"/>
        <end position="88"/>
    </location>
</feature>
<protein>
    <submittedName>
        <fullName evidence="3">Acyl-CoA binding domain containing 7</fullName>
    </submittedName>
</protein>
<dbReference type="GO" id="GO:0000062">
    <property type="term" value="F:fatty-acyl-CoA binding"/>
    <property type="evidence" value="ECO:0007669"/>
    <property type="project" value="InterPro"/>
</dbReference>
<dbReference type="InterPro" id="IPR035984">
    <property type="entry name" value="Acyl-CoA-binding_sf"/>
</dbReference>
<dbReference type="PANTHER" id="PTHR23310:SF51">
    <property type="entry name" value="ACYL-COA-BINDING DOMAIN-CONTAINING PROTEIN 7"/>
    <property type="match status" value="1"/>
</dbReference>
<dbReference type="PANTHER" id="PTHR23310">
    <property type="entry name" value="ACYL-COA-BINDING PROTEIN, ACBP"/>
    <property type="match status" value="1"/>
</dbReference>
<reference evidence="3" key="2">
    <citation type="submission" date="2025-08" db="UniProtKB">
        <authorList>
            <consortium name="Ensembl"/>
        </authorList>
    </citation>
    <scope>IDENTIFICATION</scope>
</reference>
<keyword evidence="4" id="KW-1185">Reference proteome</keyword>
<dbReference type="Proteomes" id="UP000694620">
    <property type="component" value="Chromosome 13"/>
</dbReference>
<dbReference type="PROSITE" id="PS51228">
    <property type="entry name" value="ACB_2"/>
    <property type="match status" value="1"/>
</dbReference>
<reference evidence="3" key="3">
    <citation type="submission" date="2025-09" db="UniProtKB">
        <authorList>
            <consortium name="Ensembl"/>
        </authorList>
    </citation>
    <scope>IDENTIFICATION</scope>
</reference>
<evidence type="ECO:0000256" key="1">
    <source>
        <dbReference type="ARBA" id="ARBA00023121"/>
    </source>
</evidence>
<evidence type="ECO:0000313" key="4">
    <source>
        <dbReference type="Proteomes" id="UP000694620"/>
    </source>
</evidence>
<dbReference type="OrthoDB" id="346910at2759"/>
<proteinExistence type="predicted"/>
<reference evidence="3" key="1">
    <citation type="submission" date="2021-06" db="EMBL/GenBank/DDBJ databases">
        <authorList>
            <consortium name="Wellcome Sanger Institute Data Sharing"/>
        </authorList>
    </citation>
    <scope>NUCLEOTIDE SEQUENCE [LARGE SCALE GENOMIC DNA]</scope>
</reference>